<accession>X5M9A1</accession>
<dbReference type="Pfam" id="PF14759">
    <property type="entry name" value="Reductase_C"/>
    <property type="match status" value="1"/>
</dbReference>
<keyword evidence="3" id="KW-0274">FAD</keyword>
<dbReference type="AlphaFoldDB" id="X5M9A1"/>
<dbReference type="InterPro" id="IPR023753">
    <property type="entry name" value="FAD/NAD-binding_dom"/>
</dbReference>
<dbReference type="PATRIC" id="fig|1458461.3.peg.1854"/>
<dbReference type="InterPro" id="IPR028202">
    <property type="entry name" value="Reductase_C"/>
</dbReference>
<evidence type="ECO:0000256" key="3">
    <source>
        <dbReference type="ARBA" id="ARBA00022827"/>
    </source>
</evidence>
<dbReference type="PRINTS" id="PR00368">
    <property type="entry name" value="FADPNR"/>
</dbReference>
<keyword evidence="8" id="KW-1185">Reference proteome</keyword>
<keyword evidence="2" id="KW-0285">Flavoprotein</keyword>
<dbReference type="Pfam" id="PF07992">
    <property type="entry name" value="Pyr_redox_2"/>
    <property type="match status" value="1"/>
</dbReference>
<evidence type="ECO:0000256" key="4">
    <source>
        <dbReference type="ARBA" id="ARBA00023002"/>
    </source>
</evidence>
<dbReference type="InterPro" id="IPR050446">
    <property type="entry name" value="FAD-oxidoreductase/Apoptosis"/>
</dbReference>
<dbReference type="EMBL" id="HG966617">
    <property type="protein sequence ID" value="CDO60063.1"/>
    <property type="molecule type" value="Genomic_DNA"/>
</dbReference>
<dbReference type="InterPro" id="IPR016156">
    <property type="entry name" value="FAD/NAD-linked_Rdtase_dimer_sf"/>
</dbReference>
<organism evidence="7 8">
    <name type="scientific">Candidatus Phaeomarinibacter ectocarpi</name>
    <dbReference type="NCBI Taxonomy" id="1458461"/>
    <lineage>
        <taxon>Bacteria</taxon>
        <taxon>Pseudomonadati</taxon>
        <taxon>Pseudomonadota</taxon>
        <taxon>Alphaproteobacteria</taxon>
        <taxon>Hyphomicrobiales</taxon>
        <taxon>Parvibaculaceae</taxon>
        <taxon>Candidatus Phaeomarinibacter</taxon>
    </lineage>
</organism>
<evidence type="ECO:0000313" key="8">
    <source>
        <dbReference type="Proteomes" id="UP000032160"/>
    </source>
</evidence>
<dbReference type="HOGENOM" id="CLU_003291_4_0_5"/>
<keyword evidence="4" id="KW-0560">Oxidoreductase</keyword>
<dbReference type="STRING" id="1458461.BN1012_Phect1850"/>
<dbReference type="Proteomes" id="UP000032160">
    <property type="component" value="Chromosome I"/>
</dbReference>
<dbReference type="PANTHER" id="PTHR43557">
    <property type="entry name" value="APOPTOSIS-INDUCING FACTOR 1"/>
    <property type="match status" value="1"/>
</dbReference>
<dbReference type="OrthoDB" id="7809559at2"/>
<dbReference type="PRINTS" id="PR00411">
    <property type="entry name" value="PNDRDTASEI"/>
</dbReference>
<proteinExistence type="predicted"/>
<dbReference type="InterPro" id="IPR036188">
    <property type="entry name" value="FAD/NAD-bd_sf"/>
</dbReference>
<protein>
    <submittedName>
        <fullName evidence="7">Ferredoxin reductase</fullName>
    </submittedName>
</protein>
<evidence type="ECO:0000256" key="1">
    <source>
        <dbReference type="ARBA" id="ARBA00001974"/>
    </source>
</evidence>
<evidence type="ECO:0000256" key="2">
    <source>
        <dbReference type="ARBA" id="ARBA00022630"/>
    </source>
</evidence>
<name>X5M9A1_9HYPH</name>
<gene>
    <name evidence="7" type="ORF">BN1012_Phect1850</name>
</gene>
<feature type="domain" description="Reductase C-terminal" evidence="6">
    <location>
        <begin position="320"/>
        <end position="403"/>
    </location>
</feature>
<reference evidence="7 8" key="1">
    <citation type="journal article" date="2014" name="Front. Genet.">
        <title>Genome and metabolic network of "Candidatus Phaeomarinobacter ectocarpi" Ec32, a new candidate genus of Alphaproteobacteria frequently associated with brown algae.</title>
        <authorList>
            <person name="Dittami S.M."/>
            <person name="Barbeyron T."/>
            <person name="Boyen C."/>
            <person name="Cambefort J."/>
            <person name="Collet G."/>
            <person name="Delage L."/>
            <person name="Gobet A."/>
            <person name="Groisillier A."/>
            <person name="Leblanc C."/>
            <person name="Michel G."/>
            <person name="Scornet D."/>
            <person name="Siegel A."/>
            <person name="Tapia J.E."/>
            <person name="Tonon T."/>
        </authorList>
    </citation>
    <scope>NUCLEOTIDE SEQUENCE [LARGE SCALE GENOMIC DNA]</scope>
    <source>
        <strain evidence="7 8">Ec32</strain>
    </source>
</reference>
<dbReference type="SUPFAM" id="SSF51905">
    <property type="entry name" value="FAD/NAD(P)-binding domain"/>
    <property type="match status" value="1"/>
</dbReference>
<comment type="cofactor">
    <cofactor evidence="1">
        <name>FAD</name>
        <dbReference type="ChEBI" id="CHEBI:57692"/>
    </cofactor>
</comment>
<dbReference type="PANTHER" id="PTHR43557:SF2">
    <property type="entry name" value="RIESKE DOMAIN-CONTAINING PROTEIN-RELATED"/>
    <property type="match status" value="1"/>
</dbReference>
<evidence type="ECO:0000259" key="5">
    <source>
        <dbReference type="Pfam" id="PF07992"/>
    </source>
</evidence>
<dbReference type="GO" id="GO:0005737">
    <property type="term" value="C:cytoplasm"/>
    <property type="evidence" value="ECO:0007669"/>
    <property type="project" value="TreeGrafter"/>
</dbReference>
<dbReference type="GO" id="GO:0016651">
    <property type="term" value="F:oxidoreductase activity, acting on NAD(P)H"/>
    <property type="evidence" value="ECO:0007669"/>
    <property type="project" value="TreeGrafter"/>
</dbReference>
<dbReference type="KEGG" id="pect:BN1012_Phect1850"/>
<feature type="domain" description="FAD/NAD(P)-binding" evidence="5">
    <location>
        <begin position="4"/>
        <end position="301"/>
    </location>
</feature>
<dbReference type="RefSeq" id="WP_043948199.1">
    <property type="nucleotide sequence ID" value="NZ_HG966617.1"/>
</dbReference>
<dbReference type="SUPFAM" id="SSF55424">
    <property type="entry name" value="FAD/NAD-linked reductases, dimerisation (C-terminal) domain"/>
    <property type="match status" value="1"/>
</dbReference>
<evidence type="ECO:0000259" key="6">
    <source>
        <dbReference type="Pfam" id="PF14759"/>
    </source>
</evidence>
<dbReference type="Gene3D" id="3.50.50.60">
    <property type="entry name" value="FAD/NAD(P)-binding domain"/>
    <property type="match status" value="2"/>
</dbReference>
<dbReference type="Gene3D" id="3.30.390.30">
    <property type="match status" value="1"/>
</dbReference>
<evidence type="ECO:0000313" key="7">
    <source>
        <dbReference type="EMBL" id="CDO60063.1"/>
    </source>
</evidence>
<sequence length="405" mass="43474">MSDSVVIIGAGHAAGQAVASLRQEGFEGTIVVVGEESVVPYQRPPLSKKFLAGEIGLDRVLFKPVDFYAKAEAEMILDTKVEKIDTAAKKVILEEGRELAYGKLILTTGGRVRKLNCPGADLPGVNYLRSIADVEAIQAHFKPGAKLVIVGGGYIGLEVAAVAVKRDIDVTVLEMAPTVLGRVTCKEVATFFERVHGEEGVKILTNTALESIEGDSHVTGVKTGDGDIIPADFVIAGIGILPNMELAQDAGIDCGNGIVVDDLCRTSVPDVYAAGDCTFHPNPIYKTSLRLESVHNALEQAKTAAAHICGKDKPYGQVPWFWSDQYDLKLQIAGLSQGFDEVVIRGDITGRSFAAFYLKEGQMIAVDAVNRAPEFMMSKMLLQKGTNVPAERLADESIEMKDIAK</sequence>